<sequence length="438" mass="47660">MRKNRKFWAALIIFSLTGQIAWVVENMYFNVFIYKMFRASASDIALMVTASAVAATLTTILMGALSDRIGKRKIFMCAGYIAWGISIISFALIRADVISSLFGAVTGAASVGITLVIIMDCVMTFFGSTANDAAYNAWLTDSTDTGNRGAAEGINSMMPLISILVVFGGFMGFDLDRASSWTTIYCIIGGLVLLIGILGFFLVEEPAVPSPDSLGYFPTILYGFRPDVIRKNVSLYLSMAAFIVFNTAIQVYMPYLIIYYEQTLGMADYVLIMAPAIILAAVVTFFYGRLVDRFGFRKTVLPAMFLLMLGFILLYLVPSRIPAEGLSMKIPVFIGSLLMMSGYLSGMAAFGTQLRNYTPEHMAGRFQGLRILSQVLIPGIIGPQIGAWVLRDAPTVANSDGTVSFLPSADIFLAALIVLAVVVIALIIRLLRTKGQNA</sequence>
<proteinExistence type="predicted"/>
<reference evidence="1" key="1">
    <citation type="submission" date="2017-04" db="EMBL/GenBank/DDBJ databases">
        <authorList>
            <person name="Varghese N."/>
            <person name="Submissions S."/>
        </authorList>
    </citation>
    <scope>NUCLEOTIDE SEQUENCE</scope>
    <source>
        <strain evidence="1">WTE2008</strain>
    </source>
</reference>
<protein>
    <submittedName>
        <fullName evidence="1">Major Facilitator Superfamily protein</fullName>
    </submittedName>
</protein>
<keyword evidence="2" id="KW-1185">Reference proteome</keyword>
<dbReference type="EMBL" id="FWXZ01000003">
    <property type="protein sequence ID" value="SMC66625.1"/>
    <property type="molecule type" value="Genomic_DNA"/>
</dbReference>
<organism evidence="1 2">
    <name type="scientific">Aristaeella lactis</name>
    <dbReference type="NCBI Taxonomy" id="3046383"/>
    <lineage>
        <taxon>Bacteria</taxon>
        <taxon>Bacillati</taxon>
        <taxon>Bacillota</taxon>
        <taxon>Clostridia</taxon>
        <taxon>Eubacteriales</taxon>
        <taxon>Aristaeellaceae</taxon>
        <taxon>Aristaeella</taxon>
    </lineage>
</organism>
<accession>A0AC61PM38</accession>
<comment type="caution">
    <text evidence="1">The sequence shown here is derived from an EMBL/GenBank/DDBJ whole genome shotgun (WGS) entry which is preliminary data.</text>
</comment>
<evidence type="ECO:0000313" key="1">
    <source>
        <dbReference type="EMBL" id="SMC66625.1"/>
    </source>
</evidence>
<gene>
    <name evidence="1" type="ORF">SAMN06297397_1844</name>
</gene>
<name>A0AC61PM38_9FIRM</name>
<dbReference type="Proteomes" id="UP000192328">
    <property type="component" value="Unassembled WGS sequence"/>
</dbReference>
<evidence type="ECO:0000313" key="2">
    <source>
        <dbReference type="Proteomes" id="UP000192328"/>
    </source>
</evidence>